<gene>
    <name evidence="11" type="ORF">BDY21DRAFT_342502</name>
</gene>
<evidence type="ECO:0000259" key="9">
    <source>
        <dbReference type="Pfam" id="PF09302"/>
    </source>
</evidence>
<protein>
    <recommendedName>
        <fullName evidence="7">Non-homologous end-joining factor 1</fullName>
    </recommendedName>
</protein>
<sequence length="502" mass="54634">MEGRWSALRLSRVPAGAPPLFVKASFTPTGYTAYVTDLSHVWAEKLERRQIVLRALEDDTTIDPSESAKQLSHLLNIIQDALLSKKPGTRRELQANHSPSNDDDGLILALTAPLPKPLGALKWRVKLVRMDDEHVKTELLLPLLGAAAACKHQASNLIRQLHSKDHVISKLMDKLDESGIELSSVFPSVAGIRGITNENQRTIVAQRVRGFAPFEESSLHGSSNQVILREDNLAKVVEDIFSTDHTFGIGTFQPVSGAVGWWKALDDNADFRVCGTPFAKGHTHQNKQHKHAAKAAVGTESHAPPPGSSPAITDVEGDTTEDELVDFVPLEERSATGDTTESEDAEDMKGEEVSSSSALPPPGNAGVGVRKLGQIGGPISSRAAVRQSAQSSNNYGTPQPSAGRIGIIGGKPKDAPESSWMPSWPDEPPRNHERPFPSSSKLIGGSVEREQRPSGKEVIEPIKAPGETFEMSPTERANRNREELRRQLESKSQAPVKKKRRF</sequence>
<feature type="compositionally biased region" description="Basic and acidic residues" evidence="8">
    <location>
        <begin position="476"/>
        <end position="489"/>
    </location>
</feature>
<evidence type="ECO:0000256" key="8">
    <source>
        <dbReference type="SAM" id="MobiDB-lite"/>
    </source>
</evidence>
<feature type="compositionally biased region" description="Low complexity" evidence="8">
    <location>
        <begin position="380"/>
        <end position="392"/>
    </location>
</feature>
<organism evidence="11 12">
    <name type="scientific">Lineolata rhizophorae</name>
    <dbReference type="NCBI Taxonomy" id="578093"/>
    <lineage>
        <taxon>Eukaryota</taxon>
        <taxon>Fungi</taxon>
        <taxon>Dikarya</taxon>
        <taxon>Ascomycota</taxon>
        <taxon>Pezizomycotina</taxon>
        <taxon>Dothideomycetes</taxon>
        <taxon>Dothideomycetes incertae sedis</taxon>
        <taxon>Lineolatales</taxon>
        <taxon>Lineolataceae</taxon>
        <taxon>Lineolata</taxon>
    </lineage>
</organism>
<dbReference type="InterPro" id="IPR053829">
    <property type="entry name" value="XLF-like_CC"/>
</dbReference>
<feature type="domain" description="XLF-like coiled-coil region" evidence="10">
    <location>
        <begin position="133"/>
        <end position="183"/>
    </location>
</feature>
<evidence type="ECO:0000313" key="12">
    <source>
        <dbReference type="Proteomes" id="UP000799766"/>
    </source>
</evidence>
<dbReference type="PANTHER" id="PTHR32235">
    <property type="entry name" value="NON-HOMOLOGOUS END-JOINING FACTOR 1"/>
    <property type="match status" value="1"/>
</dbReference>
<evidence type="ECO:0000256" key="3">
    <source>
        <dbReference type="ARBA" id="ARBA00023125"/>
    </source>
</evidence>
<dbReference type="Gene3D" id="2.170.210.10">
    <property type="entry name" value="DNA double-strand break repair and VJ recombination XRCC4, N-terminal"/>
    <property type="match status" value="1"/>
</dbReference>
<feature type="compositionally biased region" description="Acidic residues" evidence="8">
    <location>
        <begin position="315"/>
        <end position="325"/>
    </location>
</feature>
<dbReference type="GO" id="GO:0045027">
    <property type="term" value="F:DNA end binding"/>
    <property type="evidence" value="ECO:0007669"/>
    <property type="project" value="TreeGrafter"/>
</dbReference>
<proteinExistence type="inferred from homology"/>
<keyword evidence="12" id="KW-1185">Reference proteome</keyword>
<dbReference type="PANTHER" id="PTHR32235:SF1">
    <property type="entry name" value="NON-HOMOLOGOUS END-JOINING FACTOR 1"/>
    <property type="match status" value="1"/>
</dbReference>
<name>A0A6A6P382_9PEZI</name>
<evidence type="ECO:0000313" key="11">
    <source>
        <dbReference type="EMBL" id="KAF2458436.1"/>
    </source>
</evidence>
<dbReference type="Pfam" id="PF09302">
    <property type="entry name" value="XLF"/>
    <property type="match status" value="1"/>
</dbReference>
<evidence type="ECO:0000256" key="4">
    <source>
        <dbReference type="ARBA" id="ARBA00023204"/>
    </source>
</evidence>
<feature type="compositionally biased region" description="Basic residues" evidence="8">
    <location>
        <begin position="281"/>
        <end position="293"/>
    </location>
</feature>
<comment type="similarity">
    <text evidence="6">Belongs to the XRCC4-XLF family. XLF subfamily.</text>
</comment>
<feature type="domain" description="XLF-like N-terminal" evidence="9">
    <location>
        <begin position="5"/>
        <end position="128"/>
    </location>
</feature>
<evidence type="ECO:0000256" key="2">
    <source>
        <dbReference type="ARBA" id="ARBA00022763"/>
    </source>
</evidence>
<evidence type="ECO:0000256" key="6">
    <source>
        <dbReference type="ARBA" id="ARBA00025747"/>
    </source>
</evidence>
<evidence type="ECO:0000256" key="1">
    <source>
        <dbReference type="ARBA" id="ARBA00004123"/>
    </source>
</evidence>
<reference evidence="11" key="1">
    <citation type="journal article" date="2020" name="Stud. Mycol.">
        <title>101 Dothideomycetes genomes: a test case for predicting lifestyles and emergence of pathogens.</title>
        <authorList>
            <person name="Haridas S."/>
            <person name="Albert R."/>
            <person name="Binder M."/>
            <person name="Bloem J."/>
            <person name="Labutti K."/>
            <person name="Salamov A."/>
            <person name="Andreopoulos B."/>
            <person name="Baker S."/>
            <person name="Barry K."/>
            <person name="Bills G."/>
            <person name="Bluhm B."/>
            <person name="Cannon C."/>
            <person name="Castanera R."/>
            <person name="Culley D."/>
            <person name="Daum C."/>
            <person name="Ezra D."/>
            <person name="Gonzalez J."/>
            <person name="Henrissat B."/>
            <person name="Kuo A."/>
            <person name="Liang C."/>
            <person name="Lipzen A."/>
            <person name="Lutzoni F."/>
            <person name="Magnuson J."/>
            <person name="Mondo S."/>
            <person name="Nolan M."/>
            <person name="Ohm R."/>
            <person name="Pangilinan J."/>
            <person name="Park H.-J."/>
            <person name="Ramirez L."/>
            <person name="Alfaro M."/>
            <person name="Sun H."/>
            <person name="Tritt A."/>
            <person name="Yoshinaga Y."/>
            <person name="Zwiers L.-H."/>
            <person name="Turgeon B."/>
            <person name="Goodwin S."/>
            <person name="Spatafora J."/>
            <person name="Crous P."/>
            <person name="Grigoriev I."/>
        </authorList>
    </citation>
    <scope>NUCLEOTIDE SEQUENCE</scope>
    <source>
        <strain evidence="11">ATCC 16933</strain>
    </source>
</reference>
<keyword evidence="5" id="KW-0539">Nucleus</keyword>
<accession>A0A6A6P382</accession>
<feature type="compositionally biased region" description="Basic and acidic residues" evidence="8">
    <location>
        <begin position="447"/>
        <end position="460"/>
    </location>
</feature>
<dbReference type="Pfam" id="PF21928">
    <property type="entry name" value="XLF_CC"/>
    <property type="match status" value="1"/>
</dbReference>
<dbReference type="InterPro" id="IPR052287">
    <property type="entry name" value="NHEJ_factor"/>
</dbReference>
<dbReference type="InterPro" id="IPR015381">
    <property type="entry name" value="XLF-like_N"/>
</dbReference>
<dbReference type="GO" id="GO:0006303">
    <property type="term" value="P:double-strand break repair via nonhomologous end joining"/>
    <property type="evidence" value="ECO:0007669"/>
    <property type="project" value="UniProtKB-ARBA"/>
</dbReference>
<dbReference type="GO" id="GO:0032807">
    <property type="term" value="C:DNA ligase IV complex"/>
    <property type="evidence" value="ECO:0007669"/>
    <property type="project" value="TreeGrafter"/>
</dbReference>
<dbReference type="EMBL" id="MU001678">
    <property type="protein sequence ID" value="KAF2458436.1"/>
    <property type="molecule type" value="Genomic_DNA"/>
</dbReference>
<evidence type="ECO:0000256" key="5">
    <source>
        <dbReference type="ARBA" id="ARBA00023242"/>
    </source>
</evidence>
<feature type="region of interest" description="Disordered" evidence="8">
    <location>
        <begin position="279"/>
        <end position="502"/>
    </location>
</feature>
<dbReference type="OrthoDB" id="2155935at2759"/>
<evidence type="ECO:0000259" key="10">
    <source>
        <dbReference type="Pfam" id="PF21928"/>
    </source>
</evidence>
<keyword evidence="4" id="KW-0234">DNA repair</keyword>
<dbReference type="CDD" id="cd22285">
    <property type="entry name" value="HD_XLF_N"/>
    <property type="match status" value="1"/>
</dbReference>
<dbReference type="InterPro" id="IPR038051">
    <property type="entry name" value="XRCC4-like_N_sf"/>
</dbReference>
<keyword evidence="3" id="KW-0238">DNA-binding</keyword>
<comment type="subcellular location">
    <subcellularLocation>
        <location evidence="1">Nucleus</location>
    </subcellularLocation>
</comment>
<keyword evidence="2" id="KW-0227">DNA damage</keyword>
<dbReference type="AlphaFoldDB" id="A0A6A6P382"/>
<evidence type="ECO:0000256" key="7">
    <source>
        <dbReference type="ARBA" id="ARBA00044529"/>
    </source>
</evidence>
<dbReference type="Proteomes" id="UP000799766">
    <property type="component" value="Unassembled WGS sequence"/>
</dbReference>